<evidence type="ECO:0000256" key="1">
    <source>
        <dbReference type="SAM" id="MobiDB-lite"/>
    </source>
</evidence>
<sequence>MKHMIVSQSHTLSYLVAEWLHVSQQDISALSGNAHTSSILEIQRPSRSGRKDRGDRHEHCDLIPSSAAWMDYPRGLVSSRSERPFQTLVKHRHGKPELTGADSRCCKLDGTCTCEDIWLFPTQISDPTAPQVRPRSICRSSRHDSRRAPSEWQGQLCGSSTTVRGLPTFRQPIVSTFSFSRVCSSQSVGIRTG</sequence>
<name>A0ABR3W950_9PEZI</name>
<dbReference type="Proteomes" id="UP001586593">
    <property type="component" value="Unassembled WGS sequence"/>
</dbReference>
<comment type="caution">
    <text evidence="2">The sequence shown here is derived from an EMBL/GenBank/DDBJ whole genome shotgun (WGS) entry which is preliminary data.</text>
</comment>
<dbReference type="EMBL" id="JAZHXJ010000603">
    <property type="protein sequence ID" value="KAL1856294.1"/>
    <property type="molecule type" value="Genomic_DNA"/>
</dbReference>
<reference evidence="2 3" key="1">
    <citation type="journal article" date="2024" name="Commun. Biol.">
        <title>Comparative genomic analysis of thermophilic fungi reveals convergent evolutionary adaptations and gene losses.</title>
        <authorList>
            <person name="Steindorff A.S."/>
            <person name="Aguilar-Pontes M.V."/>
            <person name="Robinson A.J."/>
            <person name="Andreopoulos B."/>
            <person name="LaButti K."/>
            <person name="Kuo A."/>
            <person name="Mondo S."/>
            <person name="Riley R."/>
            <person name="Otillar R."/>
            <person name="Haridas S."/>
            <person name="Lipzen A."/>
            <person name="Grimwood J."/>
            <person name="Schmutz J."/>
            <person name="Clum A."/>
            <person name="Reid I.D."/>
            <person name="Moisan M.C."/>
            <person name="Butler G."/>
            <person name="Nguyen T.T.M."/>
            <person name="Dewar K."/>
            <person name="Conant G."/>
            <person name="Drula E."/>
            <person name="Henrissat B."/>
            <person name="Hansel C."/>
            <person name="Singer S."/>
            <person name="Hutchinson M.I."/>
            <person name="de Vries R.P."/>
            <person name="Natvig D.O."/>
            <person name="Powell A.J."/>
            <person name="Tsang A."/>
            <person name="Grigoriev I.V."/>
        </authorList>
    </citation>
    <scope>NUCLEOTIDE SEQUENCE [LARGE SCALE GENOMIC DNA]</scope>
    <source>
        <strain evidence="2 3">ATCC 24622</strain>
    </source>
</reference>
<evidence type="ECO:0000313" key="2">
    <source>
        <dbReference type="EMBL" id="KAL1856294.1"/>
    </source>
</evidence>
<keyword evidence="3" id="KW-1185">Reference proteome</keyword>
<gene>
    <name evidence="2" type="ORF">VTK73DRAFT_8406</name>
</gene>
<feature type="region of interest" description="Disordered" evidence="1">
    <location>
        <begin position="125"/>
        <end position="154"/>
    </location>
</feature>
<organism evidence="2 3">
    <name type="scientific">Phialemonium thermophilum</name>
    <dbReference type="NCBI Taxonomy" id="223376"/>
    <lineage>
        <taxon>Eukaryota</taxon>
        <taxon>Fungi</taxon>
        <taxon>Dikarya</taxon>
        <taxon>Ascomycota</taxon>
        <taxon>Pezizomycotina</taxon>
        <taxon>Sordariomycetes</taxon>
        <taxon>Sordariomycetidae</taxon>
        <taxon>Cephalothecales</taxon>
        <taxon>Cephalothecaceae</taxon>
        <taxon>Phialemonium</taxon>
    </lineage>
</organism>
<accession>A0ABR3W950</accession>
<proteinExistence type="predicted"/>
<protein>
    <submittedName>
        <fullName evidence="2">Uncharacterized protein</fullName>
    </submittedName>
</protein>
<evidence type="ECO:0000313" key="3">
    <source>
        <dbReference type="Proteomes" id="UP001586593"/>
    </source>
</evidence>